<evidence type="ECO:0000259" key="3">
    <source>
        <dbReference type="Pfam" id="PF05239"/>
    </source>
</evidence>
<dbReference type="Proteomes" id="UP000217771">
    <property type="component" value="Unassembled WGS sequence"/>
</dbReference>
<evidence type="ECO:0000313" key="5">
    <source>
        <dbReference type="Proteomes" id="UP000217771"/>
    </source>
</evidence>
<sequence>MKPMKPFLLSATLAPVLMFAAGSALADNHVNEPDHAGVEATFLTEQPESTLHASELTDKDVRSTAEDDEEIGSVDNLLLDEDGQIVALIVGVGGFLGIGEKNVAIEWESVELTHEDDEYVVRVNATRDALEDAEEYESN</sequence>
<protein>
    <submittedName>
        <fullName evidence="4">Photosystem reaction center subunit H</fullName>
    </submittedName>
</protein>
<dbReference type="Pfam" id="PF05239">
    <property type="entry name" value="PRC"/>
    <property type="match status" value="1"/>
</dbReference>
<feature type="compositionally biased region" description="Basic and acidic residues" evidence="1">
    <location>
        <begin position="55"/>
        <end position="65"/>
    </location>
</feature>
<dbReference type="AlphaFoldDB" id="A0A2A2EQC7"/>
<feature type="region of interest" description="Disordered" evidence="1">
    <location>
        <begin position="45"/>
        <end position="68"/>
    </location>
</feature>
<feature type="signal peptide" evidence="2">
    <location>
        <begin position="1"/>
        <end position="26"/>
    </location>
</feature>
<reference evidence="4 5" key="1">
    <citation type="submission" date="2017-08" db="EMBL/GenBank/DDBJ databases">
        <title>Halomonas alkalisoli sp. nov., isolated from saline alkaline soil.</title>
        <authorList>
            <person name="Wang D."/>
            <person name="Zhang G."/>
        </authorList>
    </citation>
    <scope>NUCLEOTIDE SEQUENCE [LARGE SCALE GENOMIC DNA]</scope>
    <source>
        <strain evidence="4 5">WRN001</strain>
    </source>
</reference>
<dbReference type="SUPFAM" id="SSF50346">
    <property type="entry name" value="PRC-barrel domain"/>
    <property type="match status" value="1"/>
</dbReference>
<keyword evidence="2" id="KW-0732">Signal</keyword>
<dbReference type="EMBL" id="NSKB01000009">
    <property type="protein sequence ID" value="PAU74684.1"/>
    <property type="molecule type" value="Genomic_DNA"/>
</dbReference>
<name>A0A2A2EQC7_9GAMM</name>
<accession>A0A2A2EQC7</accession>
<evidence type="ECO:0000313" key="4">
    <source>
        <dbReference type="EMBL" id="PAU74684.1"/>
    </source>
</evidence>
<evidence type="ECO:0000256" key="1">
    <source>
        <dbReference type="SAM" id="MobiDB-lite"/>
    </source>
</evidence>
<dbReference type="Gene3D" id="2.30.30.240">
    <property type="entry name" value="PRC-barrel domain"/>
    <property type="match status" value="1"/>
</dbReference>
<dbReference type="OrthoDB" id="6366681at2"/>
<feature type="domain" description="PRC-barrel" evidence="3">
    <location>
        <begin position="51"/>
        <end position="118"/>
    </location>
</feature>
<proteinExistence type="predicted"/>
<keyword evidence="5" id="KW-1185">Reference proteome</keyword>
<dbReference type="PANTHER" id="PTHR36505">
    <property type="entry name" value="BLR1072 PROTEIN"/>
    <property type="match status" value="1"/>
</dbReference>
<dbReference type="InterPro" id="IPR027275">
    <property type="entry name" value="PRC-brl_dom"/>
</dbReference>
<dbReference type="InterPro" id="IPR011033">
    <property type="entry name" value="PRC_barrel-like_sf"/>
</dbReference>
<gene>
    <name evidence="4" type="ORF">CK498_21415</name>
</gene>
<comment type="caution">
    <text evidence="4">The sequence shown here is derived from an EMBL/GenBank/DDBJ whole genome shotgun (WGS) entry which is preliminary data.</text>
</comment>
<dbReference type="PANTHER" id="PTHR36505:SF1">
    <property type="entry name" value="BLR1072 PROTEIN"/>
    <property type="match status" value="1"/>
</dbReference>
<dbReference type="RefSeq" id="WP_095622893.1">
    <property type="nucleotide sequence ID" value="NZ_NSKB01000009.1"/>
</dbReference>
<evidence type="ECO:0000256" key="2">
    <source>
        <dbReference type="SAM" id="SignalP"/>
    </source>
</evidence>
<organism evidence="4 5">
    <name type="scientific">Halomonas salipaludis</name>
    <dbReference type="NCBI Taxonomy" id="2032625"/>
    <lineage>
        <taxon>Bacteria</taxon>
        <taxon>Pseudomonadati</taxon>
        <taxon>Pseudomonadota</taxon>
        <taxon>Gammaproteobacteria</taxon>
        <taxon>Oceanospirillales</taxon>
        <taxon>Halomonadaceae</taxon>
        <taxon>Halomonas</taxon>
    </lineage>
</organism>
<feature type="chain" id="PRO_5013081607" evidence="2">
    <location>
        <begin position="27"/>
        <end position="139"/>
    </location>
</feature>